<organism evidence="2 3">
    <name type="scientific">Pusillimonas minor</name>
    <dbReference type="NCBI Taxonomy" id="2697024"/>
    <lineage>
        <taxon>Bacteria</taxon>
        <taxon>Pseudomonadati</taxon>
        <taxon>Pseudomonadota</taxon>
        <taxon>Betaproteobacteria</taxon>
        <taxon>Burkholderiales</taxon>
        <taxon>Alcaligenaceae</taxon>
        <taxon>Pusillimonas</taxon>
    </lineage>
</organism>
<evidence type="ECO:0000313" key="3">
    <source>
        <dbReference type="Proteomes" id="UP000545386"/>
    </source>
</evidence>
<feature type="chain" id="PRO_5032867796" evidence="1">
    <location>
        <begin position="22"/>
        <end position="497"/>
    </location>
</feature>
<dbReference type="NCBIfam" id="TIGR02122">
    <property type="entry name" value="TRAP_TAXI"/>
    <property type="match status" value="1"/>
</dbReference>
<dbReference type="EMBL" id="JACJUU010000006">
    <property type="protein sequence ID" value="MBC2770131.1"/>
    <property type="molecule type" value="Genomic_DNA"/>
</dbReference>
<dbReference type="SUPFAM" id="SSF53850">
    <property type="entry name" value="Periplasmic binding protein-like II"/>
    <property type="match status" value="1"/>
</dbReference>
<dbReference type="InterPro" id="IPR011852">
    <property type="entry name" value="TRAP_TAXI"/>
</dbReference>
<reference evidence="2 3" key="1">
    <citation type="submission" date="2020-08" db="EMBL/GenBank/DDBJ databases">
        <title>Paraeoetvoesia sp. YC-7-48 draft genome sequence.</title>
        <authorList>
            <person name="Yao L."/>
        </authorList>
    </citation>
    <scope>NUCLEOTIDE SEQUENCE [LARGE SCALE GENOMIC DNA]</scope>
    <source>
        <strain evidence="3">YC-7-48</strain>
    </source>
</reference>
<dbReference type="PANTHER" id="PTHR42941:SF1">
    <property type="entry name" value="SLL1037 PROTEIN"/>
    <property type="match status" value="1"/>
</dbReference>
<dbReference type="Proteomes" id="UP000545386">
    <property type="component" value="Unassembled WGS sequence"/>
</dbReference>
<dbReference type="PANTHER" id="PTHR42941">
    <property type="entry name" value="SLL1037 PROTEIN"/>
    <property type="match status" value="1"/>
</dbReference>
<dbReference type="RefSeq" id="WP_185779827.1">
    <property type="nucleotide sequence ID" value="NZ_JACJUU010000006.1"/>
</dbReference>
<comment type="caution">
    <text evidence="2">The sequence shown here is derived from an EMBL/GenBank/DDBJ whole genome shotgun (WGS) entry which is preliminary data.</text>
</comment>
<sequence length="497" mass="51906">MFKRLLLVVGCLLLAACGRQPDVSTLRTDIGQRLDATYGEGVFKIVELDRKGSATDSTAPEGEDRRVVYYDIALEFEKDVTLDAWDRPGVASLVTLLGAGPRSISGVKSGGNLAGDQIIAHASAIYAKNAGGQWVLATPPGVSNAQAPAIDTGAPPPVSRRLLDTLDEISRSVTRSNSGAGERIVQQELQRSVARINGRLSRMQQGYPLAGGPDRGEYVAFASALAALAHDGQAKITPLITGGSVDNIEMLRTGDAVIALAQADAADMAYEGEGPFYSKGPFTNLRALGGLYPELVHIVVRDDPAYRGVRSLKGKKVALGPAGSAVRTTLEHVLDAHGLQAGKDYTAVDMPFTASLPALTAGVIDATVHVIGIPATPLRDALAKAPLKLLPLDAAAIEALVEDEPSLMPLNIAQGVYPNQTKPVATVGMAALLLTTTALTRDEAIELTQRVFQAGYDLLAYGSAQGAQVSAASARMGVTVPLHDGADEALSALGNRP</sequence>
<protein>
    <submittedName>
        <fullName evidence="2">TAXI family TRAP transporter solute-binding subunit</fullName>
    </submittedName>
</protein>
<dbReference type="PROSITE" id="PS51257">
    <property type="entry name" value="PROKAR_LIPOPROTEIN"/>
    <property type="match status" value="1"/>
</dbReference>
<evidence type="ECO:0000313" key="2">
    <source>
        <dbReference type="EMBL" id="MBC2770131.1"/>
    </source>
</evidence>
<keyword evidence="3" id="KW-1185">Reference proteome</keyword>
<name>A0A842HSC1_9BURK</name>
<dbReference type="Pfam" id="PF16868">
    <property type="entry name" value="NMT1_3"/>
    <property type="match status" value="1"/>
</dbReference>
<feature type="signal peptide" evidence="1">
    <location>
        <begin position="1"/>
        <end position="21"/>
    </location>
</feature>
<proteinExistence type="predicted"/>
<keyword evidence="1" id="KW-0732">Signal</keyword>
<gene>
    <name evidence="2" type="ORF">GTU67_09435</name>
</gene>
<dbReference type="Gene3D" id="3.40.190.10">
    <property type="entry name" value="Periplasmic binding protein-like II"/>
    <property type="match status" value="2"/>
</dbReference>
<accession>A0A842HSC1</accession>
<dbReference type="AlphaFoldDB" id="A0A842HSC1"/>
<evidence type="ECO:0000256" key="1">
    <source>
        <dbReference type="SAM" id="SignalP"/>
    </source>
</evidence>